<evidence type="ECO:0000313" key="1">
    <source>
        <dbReference type="EMBL" id="PKA57503.1"/>
    </source>
</evidence>
<gene>
    <name evidence="1" type="ORF">AXF42_Ash020747</name>
</gene>
<name>A0A2I0APL7_9ASPA</name>
<sequence length="330" mass="39381">METRWSFDFESKTARDENKNIFKVKEKDYEVVQDEITFLCEYAPKVNFLLRVAIFEFHEGKGYILYDSSNKLLKDIVAEMFQLSDGGKYQFSIIGKKYIWCIIKFILYLHSINIPHRKISLKLKHIHVSSDDTVMLGELDEIFHDEVNDFIASSVQRVRSIICSREKTILHVHPALWDSMYVEDFIHRLNKFLSKSKLTNFQEKKIEEAFQAKGRYVKWPLRIDDVIIQARVHPNTSEQVDYVSNYKDFVRCVRNCFAHYKENLQVHALYQFLFINMGNSIINLFFFQIFVNGVESYFDVRWPAWLLDMWKISHILQKDDKILETYFVKC</sequence>
<evidence type="ECO:0008006" key="3">
    <source>
        <dbReference type="Google" id="ProtNLM"/>
    </source>
</evidence>
<dbReference type="Proteomes" id="UP000236161">
    <property type="component" value="Unassembled WGS sequence"/>
</dbReference>
<keyword evidence="2" id="KW-1185">Reference proteome</keyword>
<proteinExistence type="predicted"/>
<protein>
    <recommendedName>
        <fullName evidence="3">KEN domain-containing protein</fullName>
    </recommendedName>
</protein>
<dbReference type="InterPro" id="IPR038357">
    <property type="entry name" value="KEN_sf"/>
</dbReference>
<dbReference type="EMBL" id="KZ451966">
    <property type="protein sequence ID" value="PKA57503.1"/>
    <property type="molecule type" value="Genomic_DNA"/>
</dbReference>
<accession>A0A2I0APL7</accession>
<dbReference type="AlphaFoldDB" id="A0A2I0APL7"/>
<organism evidence="1 2">
    <name type="scientific">Apostasia shenzhenica</name>
    <dbReference type="NCBI Taxonomy" id="1088818"/>
    <lineage>
        <taxon>Eukaryota</taxon>
        <taxon>Viridiplantae</taxon>
        <taxon>Streptophyta</taxon>
        <taxon>Embryophyta</taxon>
        <taxon>Tracheophyta</taxon>
        <taxon>Spermatophyta</taxon>
        <taxon>Magnoliopsida</taxon>
        <taxon>Liliopsida</taxon>
        <taxon>Asparagales</taxon>
        <taxon>Orchidaceae</taxon>
        <taxon>Apostasioideae</taxon>
        <taxon>Apostasia</taxon>
    </lineage>
</organism>
<evidence type="ECO:0000313" key="2">
    <source>
        <dbReference type="Proteomes" id="UP000236161"/>
    </source>
</evidence>
<dbReference type="Gene3D" id="1.20.1440.180">
    <property type="entry name" value="KEN domain"/>
    <property type="match status" value="1"/>
</dbReference>
<reference evidence="1 2" key="1">
    <citation type="journal article" date="2017" name="Nature">
        <title>The Apostasia genome and the evolution of orchids.</title>
        <authorList>
            <person name="Zhang G.Q."/>
            <person name="Liu K.W."/>
            <person name="Li Z."/>
            <person name="Lohaus R."/>
            <person name="Hsiao Y.Y."/>
            <person name="Niu S.C."/>
            <person name="Wang J.Y."/>
            <person name="Lin Y.C."/>
            <person name="Xu Q."/>
            <person name="Chen L.J."/>
            <person name="Yoshida K."/>
            <person name="Fujiwara S."/>
            <person name="Wang Z.W."/>
            <person name="Zhang Y.Q."/>
            <person name="Mitsuda N."/>
            <person name="Wang M."/>
            <person name="Liu G.H."/>
            <person name="Pecoraro L."/>
            <person name="Huang H.X."/>
            <person name="Xiao X.J."/>
            <person name="Lin M."/>
            <person name="Wu X.Y."/>
            <person name="Wu W.L."/>
            <person name="Chen Y.Y."/>
            <person name="Chang S.B."/>
            <person name="Sakamoto S."/>
            <person name="Ohme-Takagi M."/>
            <person name="Yagi M."/>
            <person name="Zeng S.J."/>
            <person name="Shen C.Y."/>
            <person name="Yeh C.M."/>
            <person name="Luo Y.B."/>
            <person name="Tsai W.C."/>
            <person name="Van de Peer Y."/>
            <person name="Liu Z.J."/>
        </authorList>
    </citation>
    <scope>NUCLEOTIDE SEQUENCE [LARGE SCALE GENOMIC DNA]</scope>
    <source>
        <strain evidence="2">cv. Shenzhen</strain>
        <tissue evidence="1">Stem</tissue>
    </source>
</reference>